<dbReference type="Proteomes" id="UP000620139">
    <property type="component" value="Unassembled WGS sequence"/>
</dbReference>
<keyword evidence="2" id="KW-0201">Cytochrome c-type biogenesis</keyword>
<reference evidence="6" key="1">
    <citation type="submission" date="2020-12" db="EMBL/GenBank/DDBJ databases">
        <title>The genome sequence of Inhella sp. 4Y17.</title>
        <authorList>
            <person name="Liu Y."/>
        </authorList>
    </citation>
    <scope>NUCLEOTIDE SEQUENCE</scope>
    <source>
        <strain evidence="6">4Y10</strain>
    </source>
</reference>
<dbReference type="InterPro" id="IPR011990">
    <property type="entry name" value="TPR-like_helical_dom_sf"/>
</dbReference>
<feature type="domain" description="Cytochrome c-type biogenesis protein H TPR" evidence="5">
    <location>
        <begin position="97"/>
        <end position="214"/>
    </location>
</feature>
<organism evidence="6 7">
    <name type="scientific">Inhella gelatinilytica</name>
    <dbReference type="NCBI Taxonomy" id="2795030"/>
    <lineage>
        <taxon>Bacteria</taxon>
        <taxon>Pseudomonadati</taxon>
        <taxon>Pseudomonadota</taxon>
        <taxon>Betaproteobacteria</taxon>
        <taxon>Burkholderiales</taxon>
        <taxon>Sphaerotilaceae</taxon>
        <taxon>Inhella</taxon>
    </lineage>
</organism>
<dbReference type="PROSITE" id="PS50005">
    <property type="entry name" value="TPR"/>
    <property type="match status" value="1"/>
</dbReference>
<keyword evidence="1" id="KW-0677">Repeat</keyword>
<comment type="caution">
    <text evidence="6">The sequence shown here is derived from an EMBL/GenBank/DDBJ whole genome shotgun (WGS) entry which is preliminary data.</text>
</comment>
<dbReference type="InterPro" id="IPR051263">
    <property type="entry name" value="C-type_cytochrome_biogenesis"/>
</dbReference>
<dbReference type="RefSeq" id="WP_198099628.1">
    <property type="nucleotide sequence ID" value="NZ_JAEDAL010000001.1"/>
</dbReference>
<name>A0A931IW14_9BURK</name>
<sequence length="230" mass="24420">MRLPLTELSRLRAQGLALRAHAAHADAAAQAELAAVERQILDCVLAPEPPRPAPRLLLLCAGAALLLALAGYAWKGRPDALRTAAPPDRTEEMVQRLAQRLAAEPQNAAGWAMLGRSYAVLGRSEPAIDAYRKALALEPERAAWLADLADVLATTAGGQLAGEPATLLARALQLEPTHPKALALDASRAVQANDPEAARQRWQTLLANTPVDHPLRRSAEEGLAALPAAR</sequence>
<dbReference type="GO" id="GO:0017004">
    <property type="term" value="P:cytochrome complex assembly"/>
    <property type="evidence" value="ECO:0007669"/>
    <property type="project" value="UniProtKB-KW"/>
</dbReference>
<evidence type="ECO:0000256" key="4">
    <source>
        <dbReference type="PROSITE-ProRule" id="PRU00339"/>
    </source>
</evidence>
<dbReference type="GO" id="GO:0005886">
    <property type="term" value="C:plasma membrane"/>
    <property type="evidence" value="ECO:0007669"/>
    <property type="project" value="TreeGrafter"/>
</dbReference>
<dbReference type="EMBL" id="JAEDAL010000001">
    <property type="protein sequence ID" value="MBH9552045.1"/>
    <property type="molecule type" value="Genomic_DNA"/>
</dbReference>
<evidence type="ECO:0000259" key="5">
    <source>
        <dbReference type="Pfam" id="PF23914"/>
    </source>
</evidence>
<evidence type="ECO:0000313" key="7">
    <source>
        <dbReference type="Proteomes" id="UP000620139"/>
    </source>
</evidence>
<dbReference type="SUPFAM" id="SSF48452">
    <property type="entry name" value="TPR-like"/>
    <property type="match status" value="1"/>
</dbReference>
<keyword evidence="3 4" id="KW-0802">TPR repeat</keyword>
<dbReference type="AlphaFoldDB" id="A0A931IW14"/>
<dbReference type="Pfam" id="PF23914">
    <property type="entry name" value="TPR_CcmH_CycH"/>
    <property type="match status" value="1"/>
</dbReference>
<proteinExistence type="predicted"/>
<dbReference type="SMART" id="SM00028">
    <property type="entry name" value="TPR"/>
    <property type="match status" value="1"/>
</dbReference>
<dbReference type="PANTHER" id="PTHR47870:SF1">
    <property type="entry name" value="CYTOCHROME C-TYPE BIOGENESIS PROTEIN CCMH"/>
    <property type="match status" value="1"/>
</dbReference>
<dbReference type="PANTHER" id="PTHR47870">
    <property type="entry name" value="CYTOCHROME C-TYPE BIOGENESIS PROTEIN CCMH"/>
    <property type="match status" value="1"/>
</dbReference>
<evidence type="ECO:0000256" key="1">
    <source>
        <dbReference type="ARBA" id="ARBA00022737"/>
    </source>
</evidence>
<dbReference type="InterPro" id="IPR019734">
    <property type="entry name" value="TPR_rpt"/>
</dbReference>
<accession>A0A931IW14</accession>
<dbReference type="PROSITE" id="PS50293">
    <property type="entry name" value="TPR_REGION"/>
    <property type="match status" value="1"/>
</dbReference>
<evidence type="ECO:0000256" key="2">
    <source>
        <dbReference type="ARBA" id="ARBA00022748"/>
    </source>
</evidence>
<dbReference type="Gene3D" id="1.25.40.10">
    <property type="entry name" value="Tetratricopeptide repeat domain"/>
    <property type="match status" value="1"/>
</dbReference>
<evidence type="ECO:0000313" key="6">
    <source>
        <dbReference type="EMBL" id="MBH9552045.1"/>
    </source>
</evidence>
<dbReference type="InterPro" id="IPR056413">
    <property type="entry name" value="TPR_CcmH_CycH"/>
</dbReference>
<keyword evidence="7" id="KW-1185">Reference proteome</keyword>
<protein>
    <recommendedName>
        <fullName evidence="5">Cytochrome c-type biogenesis protein H TPR domain-containing protein</fullName>
    </recommendedName>
</protein>
<gene>
    <name evidence="6" type="ORF">I7X43_04195</name>
</gene>
<feature type="repeat" description="TPR" evidence="4">
    <location>
        <begin position="108"/>
        <end position="141"/>
    </location>
</feature>
<evidence type="ECO:0000256" key="3">
    <source>
        <dbReference type="ARBA" id="ARBA00022803"/>
    </source>
</evidence>